<proteinExistence type="predicted"/>
<dbReference type="EMBL" id="MIND01000018">
    <property type="protein sequence ID" value="POF89483.1"/>
    <property type="molecule type" value="Genomic_DNA"/>
</dbReference>
<name>A0A2S3WEY8_PSEPU</name>
<comment type="caution">
    <text evidence="1">The sequence shown here is derived from an EMBL/GenBank/DDBJ whole genome shotgun (WGS) entry which is preliminary data.</text>
</comment>
<organism evidence="1 2">
    <name type="scientific">Pseudomonas putida</name>
    <name type="common">Arthrobacter siderocapsulatus</name>
    <dbReference type="NCBI Taxonomy" id="303"/>
    <lineage>
        <taxon>Bacteria</taxon>
        <taxon>Pseudomonadati</taxon>
        <taxon>Pseudomonadota</taxon>
        <taxon>Gammaproteobacteria</taxon>
        <taxon>Pseudomonadales</taxon>
        <taxon>Pseudomonadaceae</taxon>
        <taxon>Pseudomonas</taxon>
    </lineage>
</organism>
<protein>
    <submittedName>
        <fullName evidence="1">Uncharacterized protein</fullName>
    </submittedName>
</protein>
<sequence>MSNIHEEALEYVYTQVLDHLMEHMSQALRASMQLLIQRLMVAAGGVDCLGQFQLLVIHGADRDSALLLSTLRAAQLTIAQRAPQTFRLKVLVASLPAASEAVLDYHERCFSTLFLQDDPRVELLMIQGQHLVPFSRRPQTQHADWIPTRDALLLFGHLNGGAPEALLGSRLHLQMASACNQVLSDAQGVLALITLLPPRQRYRYLAWCRRCLRLADEPGLHPLSLDIAYLIRALAWLHDVVATPSQAALAPTDSSDGASLQVIAVGDLLDQKPADLELERLLKAPLVAAECLPPLAVCFEVDALTQLRQLRERIVQRRVKGANVRLGLKPRTEQAADEMAQARLMQMLELTEKQLICLLHAPFAGHGAGLVSFIECYHPGMLVAMPYLHRALLGKTCPDGVLHWLVEASGLSLVQLRAVYGRQVGQPARRMLEYLARRDMALCLLRSADELTTTDQECLPGSAICMYNQ</sequence>
<dbReference type="AlphaFoldDB" id="A0A2S3WEY8"/>
<gene>
    <name evidence="1" type="ORF">BGP80_16545</name>
</gene>
<dbReference type="Proteomes" id="UP000237194">
    <property type="component" value="Unassembled WGS sequence"/>
</dbReference>
<evidence type="ECO:0000313" key="2">
    <source>
        <dbReference type="Proteomes" id="UP000237194"/>
    </source>
</evidence>
<reference evidence="1 2" key="1">
    <citation type="submission" date="2016-08" db="EMBL/GenBank/DDBJ databases">
        <authorList>
            <person name="Seilhamer J.J."/>
        </authorList>
    </citation>
    <scope>NUCLEOTIDE SEQUENCE [LARGE SCALE GENOMIC DNA]</scope>
    <source>
        <strain evidence="1 2">KT-27</strain>
    </source>
</reference>
<evidence type="ECO:0000313" key="1">
    <source>
        <dbReference type="EMBL" id="POF89483.1"/>
    </source>
</evidence>
<accession>A0A2S3WEY8</accession>
<reference evidence="1 2" key="2">
    <citation type="submission" date="2018-03" db="EMBL/GenBank/DDBJ databases">
        <title>Draft genome of Pseudomonas putida strain KT-27.</title>
        <authorList>
            <person name="Yoshizawa S."/>
            <person name="Khan N.H."/>
            <person name="Nishimura M."/>
            <person name="Chiura H.X."/>
            <person name="Ogura Y."/>
            <person name="Hayashi T."/>
            <person name="Kogure K."/>
        </authorList>
    </citation>
    <scope>NUCLEOTIDE SEQUENCE [LARGE SCALE GENOMIC DNA]</scope>
    <source>
        <strain evidence="1 2">KT-27</strain>
    </source>
</reference>
<dbReference type="RefSeq" id="WP_103437534.1">
    <property type="nucleotide sequence ID" value="NZ_MIND01000018.1"/>
</dbReference>